<evidence type="ECO:0000256" key="1">
    <source>
        <dbReference type="ARBA" id="ARBA00006484"/>
    </source>
</evidence>
<name>A0A8H6FUG5_9LECA</name>
<protein>
    <submittedName>
        <fullName evidence="4">Uncharacterized protein</fullName>
    </submittedName>
</protein>
<dbReference type="PANTHER" id="PTHR48107">
    <property type="entry name" value="NADPH-DEPENDENT ALDEHYDE REDUCTASE-LIKE PROTEIN, CHLOROPLASTIC-RELATED"/>
    <property type="match status" value="1"/>
</dbReference>
<evidence type="ECO:0000313" key="5">
    <source>
        <dbReference type="Proteomes" id="UP000578531"/>
    </source>
</evidence>
<dbReference type="InterPro" id="IPR002347">
    <property type="entry name" value="SDR_fam"/>
</dbReference>
<dbReference type="GeneID" id="59288592"/>
<dbReference type="PRINTS" id="PR00081">
    <property type="entry name" value="GDHRDH"/>
</dbReference>
<sequence>MSQPIAIPRPSIGHHHEVEGLRSRSPHQKPHRLYSFQDSRNKTYYARTGLTMATTIPAPLIDKVAIITGASRGIGAAIAIELARKGAAAIAITYMGNLPAAENTLAKIRATSPQTTCIAIKADLLSPTFGEDVVKAALSDLKTPHLDIVVNNAAISDMRYQEPFEEMTYEGFERMMRGNGWGTIQLIRAALPHIRPGGRIINISSTSSKRPNLDPVMAYGMSKAALDSITRSLAVKYAAEKKITINSVSPGPTETDLLAQTLKGDEKLAASVAQGSTAEKRTGTPEDVAGIVGFLASDEARWVNGNHVPASGGRAGIMDS</sequence>
<keyword evidence="5" id="KW-1185">Reference proteome</keyword>
<dbReference type="PANTHER" id="PTHR48107:SF7">
    <property type="entry name" value="RE15974P"/>
    <property type="match status" value="1"/>
</dbReference>
<evidence type="ECO:0000256" key="3">
    <source>
        <dbReference type="ARBA" id="ARBA00023002"/>
    </source>
</evidence>
<dbReference type="GO" id="GO:0016614">
    <property type="term" value="F:oxidoreductase activity, acting on CH-OH group of donors"/>
    <property type="evidence" value="ECO:0007669"/>
    <property type="project" value="UniProtKB-ARBA"/>
</dbReference>
<dbReference type="AlphaFoldDB" id="A0A8H6FUG5"/>
<comment type="caution">
    <text evidence="4">The sequence shown here is derived from an EMBL/GenBank/DDBJ whole genome shotgun (WGS) entry which is preliminary data.</text>
</comment>
<organism evidence="4 5">
    <name type="scientific">Letharia columbiana</name>
    <dbReference type="NCBI Taxonomy" id="112416"/>
    <lineage>
        <taxon>Eukaryota</taxon>
        <taxon>Fungi</taxon>
        <taxon>Dikarya</taxon>
        <taxon>Ascomycota</taxon>
        <taxon>Pezizomycotina</taxon>
        <taxon>Lecanoromycetes</taxon>
        <taxon>OSLEUM clade</taxon>
        <taxon>Lecanoromycetidae</taxon>
        <taxon>Lecanorales</taxon>
        <taxon>Lecanorineae</taxon>
        <taxon>Parmeliaceae</taxon>
        <taxon>Letharia</taxon>
    </lineage>
</organism>
<gene>
    <name evidence="4" type="ORF">HO173_006934</name>
</gene>
<proteinExistence type="inferred from homology"/>
<reference evidence="4 5" key="1">
    <citation type="journal article" date="2020" name="Genomics">
        <title>Complete, high-quality genomes from long-read metagenomic sequencing of two wolf lichen thalli reveals enigmatic genome architecture.</title>
        <authorList>
            <person name="McKenzie S.K."/>
            <person name="Walston R.F."/>
            <person name="Allen J.L."/>
        </authorList>
    </citation>
    <scope>NUCLEOTIDE SEQUENCE [LARGE SCALE GENOMIC DNA]</scope>
    <source>
        <strain evidence="4">WasteWater2</strain>
    </source>
</reference>
<dbReference type="CDD" id="cd05233">
    <property type="entry name" value="SDR_c"/>
    <property type="match status" value="1"/>
</dbReference>
<dbReference type="FunFam" id="3.40.50.720:FF:000084">
    <property type="entry name" value="Short-chain dehydrogenase reductase"/>
    <property type="match status" value="1"/>
</dbReference>
<dbReference type="Pfam" id="PF13561">
    <property type="entry name" value="adh_short_C2"/>
    <property type="match status" value="1"/>
</dbReference>
<keyword evidence="2" id="KW-0521">NADP</keyword>
<keyword evidence="3" id="KW-0560">Oxidoreductase</keyword>
<dbReference type="EMBL" id="JACCJC010000027">
    <property type="protein sequence ID" value="KAF6235004.1"/>
    <property type="molecule type" value="Genomic_DNA"/>
</dbReference>
<dbReference type="Proteomes" id="UP000578531">
    <property type="component" value="Unassembled WGS sequence"/>
</dbReference>
<evidence type="ECO:0000256" key="2">
    <source>
        <dbReference type="ARBA" id="ARBA00022857"/>
    </source>
</evidence>
<dbReference type="InterPro" id="IPR036291">
    <property type="entry name" value="NAD(P)-bd_dom_sf"/>
</dbReference>
<dbReference type="PRINTS" id="PR00080">
    <property type="entry name" value="SDRFAMILY"/>
</dbReference>
<evidence type="ECO:0000313" key="4">
    <source>
        <dbReference type="EMBL" id="KAF6235004.1"/>
    </source>
</evidence>
<dbReference type="Gene3D" id="3.40.50.720">
    <property type="entry name" value="NAD(P)-binding Rossmann-like Domain"/>
    <property type="match status" value="1"/>
</dbReference>
<dbReference type="RefSeq" id="XP_037164385.1">
    <property type="nucleotide sequence ID" value="XM_037308840.1"/>
</dbReference>
<dbReference type="OrthoDB" id="47007at2759"/>
<dbReference type="SUPFAM" id="SSF51735">
    <property type="entry name" value="NAD(P)-binding Rossmann-fold domains"/>
    <property type="match status" value="1"/>
</dbReference>
<accession>A0A8H6FUG5</accession>
<comment type="similarity">
    <text evidence="1">Belongs to the short-chain dehydrogenases/reductases (SDR) family.</text>
</comment>